<feature type="transmembrane region" description="Helical" evidence="1">
    <location>
        <begin position="223"/>
        <end position="241"/>
    </location>
</feature>
<organism evidence="2 3">
    <name type="scientific">Pontibacter chinhatensis</name>
    <dbReference type="NCBI Taxonomy" id="1436961"/>
    <lineage>
        <taxon>Bacteria</taxon>
        <taxon>Pseudomonadati</taxon>
        <taxon>Bacteroidota</taxon>
        <taxon>Cytophagia</taxon>
        <taxon>Cytophagales</taxon>
        <taxon>Hymenobacteraceae</taxon>
        <taxon>Pontibacter</taxon>
    </lineage>
</organism>
<keyword evidence="1" id="KW-0812">Transmembrane</keyword>
<dbReference type="EMBL" id="FOOT01000002">
    <property type="protein sequence ID" value="SFG29232.1"/>
    <property type="molecule type" value="Genomic_DNA"/>
</dbReference>
<dbReference type="STRING" id="1436961.SAMN05421739_10249"/>
<dbReference type="Proteomes" id="UP000198724">
    <property type="component" value="Unassembled WGS sequence"/>
</dbReference>
<dbReference type="RefSeq" id="WP_092099539.1">
    <property type="nucleotide sequence ID" value="NZ_FOOT01000002.1"/>
</dbReference>
<dbReference type="InterPro" id="IPR025519">
    <property type="entry name" value="DUF4407"/>
</dbReference>
<reference evidence="3" key="1">
    <citation type="submission" date="2016-10" db="EMBL/GenBank/DDBJ databases">
        <authorList>
            <person name="Varghese N."/>
            <person name="Submissions S."/>
        </authorList>
    </citation>
    <scope>NUCLEOTIDE SEQUENCE [LARGE SCALE GENOMIC DNA]</scope>
    <source>
        <strain evidence="3">LP51</strain>
    </source>
</reference>
<feature type="transmembrane region" description="Helical" evidence="1">
    <location>
        <begin position="31"/>
        <end position="54"/>
    </location>
</feature>
<sequence>MRLTLNEYLWVLSGDDYRIIRKCKKSVQHTFAGIGAVVAVIALLCFIGSYYTFYKVFSSVILGIMLGVFFAWMITNIYLLILYTLSKDVLPHKPSTGGRLFSKGIRLGFVIFIAVIVAKPIELVVLYQKVLPEIAAYKAEKLAKYTALTDEHYQAEIVKYEIEIKKALNNPDSIYIDQIQYYKKLIAYRLSERDRLIAEMEKKISRSKFYIKSLQILNSEFPATWVATIIVVALFLLPFILKSFIPENNEYYILNKGVQMKIVTDHFSAFKKEYSYALSPLTEFNGGNYFAFSEPYIDPPFNTIRKSESPAESESSLKNFLYHG</sequence>
<keyword evidence="1" id="KW-0472">Membrane</keyword>
<name>A0A1I2QLB6_9BACT</name>
<dbReference type="Pfam" id="PF14362">
    <property type="entry name" value="DUF4407"/>
    <property type="match status" value="1"/>
</dbReference>
<evidence type="ECO:0008006" key="4">
    <source>
        <dbReference type="Google" id="ProtNLM"/>
    </source>
</evidence>
<protein>
    <recommendedName>
        <fullName evidence="4">DUF4407 domain-containing protein</fullName>
    </recommendedName>
</protein>
<feature type="transmembrane region" description="Helical" evidence="1">
    <location>
        <begin position="107"/>
        <end position="127"/>
    </location>
</feature>
<keyword evidence="3" id="KW-1185">Reference proteome</keyword>
<evidence type="ECO:0000256" key="1">
    <source>
        <dbReference type="SAM" id="Phobius"/>
    </source>
</evidence>
<evidence type="ECO:0000313" key="3">
    <source>
        <dbReference type="Proteomes" id="UP000198724"/>
    </source>
</evidence>
<keyword evidence="1" id="KW-1133">Transmembrane helix</keyword>
<evidence type="ECO:0000313" key="2">
    <source>
        <dbReference type="EMBL" id="SFG29232.1"/>
    </source>
</evidence>
<accession>A0A1I2QLB6</accession>
<dbReference type="OrthoDB" id="1492554at2"/>
<gene>
    <name evidence="2" type="ORF">SAMN05421739_10249</name>
</gene>
<dbReference type="AlphaFoldDB" id="A0A1I2QLB6"/>
<proteinExistence type="predicted"/>
<feature type="transmembrane region" description="Helical" evidence="1">
    <location>
        <begin position="60"/>
        <end position="86"/>
    </location>
</feature>